<dbReference type="PANTHER" id="PTHR33877:SF2">
    <property type="entry name" value="OS07G0170200 PROTEIN"/>
    <property type="match status" value="1"/>
</dbReference>
<keyword evidence="2" id="KW-0378">Hydrolase</keyword>
<dbReference type="Pfam" id="PF14279">
    <property type="entry name" value="HNH_5"/>
    <property type="match status" value="1"/>
</dbReference>
<organism evidence="2">
    <name type="scientific">uncultured Armatimonadetes bacterium</name>
    <dbReference type="NCBI Taxonomy" id="157466"/>
    <lineage>
        <taxon>Bacteria</taxon>
        <taxon>Bacillati</taxon>
        <taxon>Armatimonadota</taxon>
        <taxon>environmental samples</taxon>
    </lineage>
</organism>
<dbReference type="InterPro" id="IPR052892">
    <property type="entry name" value="NA-targeting_endonuclease"/>
</dbReference>
<dbReference type="EMBL" id="CADCTO010000392">
    <property type="protein sequence ID" value="CAA9272105.1"/>
    <property type="molecule type" value="Genomic_DNA"/>
</dbReference>
<dbReference type="Gene3D" id="1.10.30.50">
    <property type="match status" value="1"/>
</dbReference>
<dbReference type="SMART" id="SM00507">
    <property type="entry name" value="HNHc"/>
    <property type="match status" value="1"/>
</dbReference>
<dbReference type="InterPro" id="IPR029471">
    <property type="entry name" value="HNH_5"/>
</dbReference>
<evidence type="ECO:0000313" key="2">
    <source>
        <dbReference type="EMBL" id="CAA9272105.1"/>
    </source>
</evidence>
<dbReference type="AlphaFoldDB" id="A0A6J4JA94"/>
<reference evidence="2" key="1">
    <citation type="submission" date="2020-02" db="EMBL/GenBank/DDBJ databases">
        <authorList>
            <person name="Meier V. D."/>
        </authorList>
    </citation>
    <scope>NUCLEOTIDE SEQUENCE</scope>
    <source>
        <strain evidence="2">AVDCRST_MAG63</strain>
    </source>
</reference>
<accession>A0A6J4JA94</accession>
<keyword evidence="2" id="KW-0255">Endonuclease</keyword>
<keyword evidence="2" id="KW-0540">Nuclease</keyword>
<dbReference type="InterPro" id="IPR003615">
    <property type="entry name" value="HNH_nuc"/>
</dbReference>
<feature type="domain" description="HNH nuclease" evidence="1">
    <location>
        <begin position="72"/>
        <end position="123"/>
    </location>
</feature>
<dbReference type="PANTHER" id="PTHR33877">
    <property type="entry name" value="SLL1193 PROTEIN"/>
    <property type="match status" value="1"/>
</dbReference>
<sequence>MSQEVLVLNSDYEPLNVCNLRRAIVLVYLGKADVLHAQEEQTVASAEGDLLPTPSVVKLRHHVKRPLPELKLSRRSVFARDNYTCQYCGTSARELTIDHVVPKRHGGGSQWENLVACCRRCNTKKGDKTPEKVGMKLLRAPRRPRYTPYISLNKYVAGARHAVWRDYLPIFTDVGGLGQ</sequence>
<proteinExistence type="predicted"/>
<gene>
    <name evidence="2" type="ORF">AVDCRST_MAG63-3076</name>
</gene>
<evidence type="ECO:0000259" key="1">
    <source>
        <dbReference type="SMART" id="SM00507"/>
    </source>
</evidence>
<protein>
    <submittedName>
        <fullName evidence="2">HNH endonuclease family protein</fullName>
    </submittedName>
</protein>
<dbReference type="CDD" id="cd00085">
    <property type="entry name" value="HNHc"/>
    <property type="match status" value="1"/>
</dbReference>
<dbReference type="GO" id="GO:0004519">
    <property type="term" value="F:endonuclease activity"/>
    <property type="evidence" value="ECO:0007669"/>
    <property type="project" value="UniProtKB-KW"/>
</dbReference>
<name>A0A6J4JA94_9BACT</name>